<feature type="binding site" evidence="7">
    <location>
        <position position="98"/>
    </location>
    <ligand>
        <name>Zn(2+)</name>
        <dbReference type="ChEBI" id="CHEBI:29105"/>
    </ligand>
</feature>
<dbReference type="PANTHER" id="PTHR43311:SF1">
    <property type="entry name" value="GLUTAMYL-Q TRNA(ASP) SYNTHETASE"/>
    <property type="match status" value="1"/>
</dbReference>
<evidence type="ECO:0000313" key="11">
    <source>
        <dbReference type="Proteomes" id="UP000326936"/>
    </source>
</evidence>
<dbReference type="FunFam" id="3.40.50.620:FF:000093">
    <property type="entry name" value="Glutamyl-Q tRNA(Asp) synthetase"/>
    <property type="match status" value="1"/>
</dbReference>
<feature type="short sequence motif" description="'KMSKS' region" evidence="7">
    <location>
        <begin position="226"/>
        <end position="230"/>
    </location>
</feature>
<keyword evidence="5 7" id="KW-0067">ATP-binding</keyword>
<dbReference type="OrthoDB" id="9807503at2"/>
<keyword evidence="6 7" id="KW-0030">Aminoacyl-tRNA synthetase</keyword>
<accession>A0A5P9CLT8</accession>
<dbReference type="Proteomes" id="UP000326936">
    <property type="component" value="Chromosome"/>
</dbReference>
<dbReference type="NCBIfam" id="TIGR03838">
    <property type="entry name" value="queuosine_YadB"/>
    <property type="match status" value="1"/>
</dbReference>
<feature type="binding site" evidence="7">
    <location>
        <position position="116"/>
    </location>
    <ligand>
        <name>Zn(2+)</name>
        <dbReference type="ChEBI" id="CHEBI:29105"/>
    </ligand>
</feature>
<comment type="similarity">
    <text evidence="7">Belongs to the class-I aminoacyl-tRNA synthetase family. GluQ subfamily.</text>
</comment>
<dbReference type="PRINTS" id="PR00987">
    <property type="entry name" value="TRNASYNTHGLU"/>
</dbReference>
<evidence type="ECO:0000259" key="9">
    <source>
        <dbReference type="Pfam" id="PF00749"/>
    </source>
</evidence>
<dbReference type="RefSeq" id="WP_152431232.1">
    <property type="nucleotide sequence ID" value="NZ_CBCSDK010000001.1"/>
</dbReference>
<dbReference type="GO" id="GO:0006400">
    <property type="term" value="P:tRNA modification"/>
    <property type="evidence" value="ECO:0007669"/>
    <property type="project" value="InterPro"/>
</dbReference>
<dbReference type="GO" id="GO:0008270">
    <property type="term" value="F:zinc ion binding"/>
    <property type="evidence" value="ECO:0007669"/>
    <property type="project" value="UniProtKB-UniRule"/>
</dbReference>
<dbReference type="GO" id="GO:0006424">
    <property type="term" value="P:glutamyl-tRNA aminoacylation"/>
    <property type="evidence" value="ECO:0007669"/>
    <property type="project" value="InterPro"/>
</dbReference>
<keyword evidence="11" id="KW-1185">Reference proteome</keyword>
<evidence type="ECO:0000256" key="7">
    <source>
        <dbReference type="HAMAP-Rule" id="MF_01428"/>
    </source>
</evidence>
<dbReference type="InterPro" id="IPR000924">
    <property type="entry name" value="Glu/Gln-tRNA-synth"/>
</dbReference>
<dbReference type="EC" id="6.1.1.-" evidence="7"/>
<keyword evidence="3 7" id="KW-0547">Nucleotide-binding</keyword>
<evidence type="ECO:0000256" key="6">
    <source>
        <dbReference type="ARBA" id="ARBA00023146"/>
    </source>
</evidence>
<feature type="binding site" evidence="7">
    <location>
        <position position="100"/>
    </location>
    <ligand>
        <name>Zn(2+)</name>
        <dbReference type="ChEBI" id="CHEBI:29105"/>
    </ligand>
</feature>
<keyword evidence="2 7" id="KW-0479">Metal-binding</keyword>
<feature type="short sequence motif" description="'HIGH' region" evidence="7">
    <location>
        <begin position="9"/>
        <end position="19"/>
    </location>
</feature>
<evidence type="ECO:0000256" key="8">
    <source>
        <dbReference type="RuleBase" id="RU363037"/>
    </source>
</evidence>
<feature type="binding site" evidence="7">
    <location>
        <position position="112"/>
    </location>
    <ligand>
        <name>Zn(2+)</name>
        <dbReference type="ChEBI" id="CHEBI:29105"/>
    </ligand>
</feature>
<dbReference type="NCBIfam" id="NF004314">
    <property type="entry name" value="PRK05710.1-3"/>
    <property type="match status" value="1"/>
</dbReference>
<comment type="function">
    <text evidence="7">Catalyzes the tRNA-independent activation of glutamate in presence of ATP and the subsequent transfer of glutamate onto a tRNA(Asp). Glutamate is transferred on the 2-amino-5-(4,5-dihydroxy-2-cyclopenten-1-yl) moiety of the queuosine in the wobble position of the QUC anticodon.</text>
</comment>
<protein>
    <recommendedName>
        <fullName evidence="7">Glutamyl-Q tRNA(Asp) synthetase</fullName>
        <shortName evidence="7">Glu-Q-RSs</shortName>
        <ecNumber evidence="7">6.1.1.-</ecNumber>
    </recommendedName>
</protein>
<dbReference type="InterPro" id="IPR014729">
    <property type="entry name" value="Rossmann-like_a/b/a_fold"/>
</dbReference>
<name>A0A5P9CLT8_9VIBR</name>
<dbReference type="InterPro" id="IPR022380">
    <property type="entry name" value="Glu-Q_tRNA(Asp)_Synthase"/>
</dbReference>
<comment type="cofactor">
    <cofactor evidence="7">
        <name>Zn(2+)</name>
        <dbReference type="ChEBI" id="CHEBI:29105"/>
    </cofactor>
    <text evidence="7">Binds 1 zinc ion per subunit.</text>
</comment>
<reference evidence="10 11" key="1">
    <citation type="submission" date="2019-10" db="EMBL/GenBank/DDBJ databases">
        <title>Complete genome sequence of Vibrio sp. strain THAF100, isolated from non-filtered water from the water column of tank 6 of a marine aquarium containing stony-coral fragments. Water maintained at 26 degree C.</title>
        <authorList>
            <person name="Ruckert C."/>
            <person name="Franco A."/>
            <person name="Kalinowski J."/>
            <person name="Glaeser S."/>
        </authorList>
    </citation>
    <scope>NUCLEOTIDE SEQUENCE [LARGE SCALE GENOMIC DNA]</scope>
    <source>
        <strain evidence="10 11">THAF100</strain>
    </source>
</reference>
<gene>
    <name evidence="7 10" type="primary">gluQ</name>
    <name evidence="10" type="ORF">FIV01_12265</name>
</gene>
<dbReference type="InterPro" id="IPR049940">
    <property type="entry name" value="GluQ/Sye"/>
</dbReference>
<dbReference type="GO" id="GO:0005524">
    <property type="term" value="F:ATP binding"/>
    <property type="evidence" value="ECO:0007669"/>
    <property type="project" value="UniProtKB-KW"/>
</dbReference>
<dbReference type="GO" id="GO:0004818">
    <property type="term" value="F:glutamate-tRNA ligase activity"/>
    <property type="evidence" value="ECO:0007669"/>
    <property type="project" value="TreeGrafter"/>
</dbReference>
<feature type="binding site" evidence="7">
    <location>
        <position position="229"/>
    </location>
    <ligand>
        <name>ATP</name>
        <dbReference type="ChEBI" id="CHEBI:30616"/>
    </ligand>
</feature>
<dbReference type="Gene3D" id="3.40.50.620">
    <property type="entry name" value="HUPs"/>
    <property type="match status" value="1"/>
</dbReference>
<dbReference type="AlphaFoldDB" id="A0A5P9CLT8"/>
<dbReference type="Gene3D" id="3.90.800.10">
    <property type="entry name" value="Glutamyl-tRNA Synthetase, Domain 3"/>
    <property type="match status" value="1"/>
</dbReference>
<dbReference type="HAMAP" id="MF_01428">
    <property type="entry name" value="Glu_Q_tRNA_synth"/>
    <property type="match status" value="1"/>
</dbReference>
<dbReference type="KEGG" id="vaq:FIV01_12265"/>
<feature type="binding site" evidence="7">
    <location>
        <begin position="6"/>
        <end position="10"/>
    </location>
    <ligand>
        <name>L-glutamate</name>
        <dbReference type="ChEBI" id="CHEBI:29985"/>
    </ligand>
</feature>
<dbReference type="GO" id="GO:0005829">
    <property type="term" value="C:cytosol"/>
    <property type="evidence" value="ECO:0007669"/>
    <property type="project" value="TreeGrafter"/>
</dbReference>
<feature type="binding site" evidence="7">
    <location>
        <position position="42"/>
    </location>
    <ligand>
        <name>L-glutamate</name>
        <dbReference type="ChEBI" id="CHEBI:29985"/>
    </ligand>
</feature>
<feature type="domain" description="Glutamyl/glutaminyl-tRNA synthetase class Ib catalytic" evidence="9">
    <location>
        <begin position="6"/>
        <end position="237"/>
    </location>
</feature>
<dbReference type="EMBL" id="CP045350">
    <property type="protein sequence ID" value="QFT27205.1"/>
    <property type="molecule type" value="Genomic_DNA"/>
</dbReference>
<dbReference type="InterPro" id="IPR020058">
    <property type="entry name" value="Glu/Gln-tRNA-synth_Ib_cat-dom"/>
</dbReference>
<dbReference type="SUPFAM" id="SSF52374">
    <property type="entry name" value="Nucleotidylyl transferase"/>
    <property type="match status" value="1"/>
</dbReference>
<evidence type="ECO:0000256" key="1">
    <source>
        <dbReference type="ARBA" id="ARBA00022598"/>
    </source>
</evidence>
<evidence type="ECO:0000256" key="3">
    <source>
        <dbReference type="ARBA" id="ARBA00022741"/>
    </source>
</evidence>
<keyword evidence="4 7" id="KW-0862">Zinc</keyword>
<organism evidence="10 11">
    <name type="scientific">Vibrio aquimaris</name>
    <dbReference type="NCBI Taxonomy" id="2587862"/>
    <lineage>
        <taxon>Bacteria</taxon>
        <taxon>Pseudomonadati</taxon>
        <taxon>Pseudomonadota</taxon>
        <taxon>Gammaproteobacteria</taxon>
        <taxon>Vibrionales</taxon>
        <taxon>Vibrionaceae</taxon>
        <taxon>Vibrio</taxon>
    </lineage>
</organism>
<evidence type="ECO:0000256" key="2">
    <source>
        <dbReference type="ARBA" id="ARBA00022723"/>
    </source>
</evidence>
<sequence length="296" mass="33546">MTYIGRFAPSPSGPLHFGSLVAALGSYFQARSQRGKWLVRIEDLDPPREVKGAADLILRTLEAYHLDWDDDVVYQSHRHAVYQAQLDSWLSSGQAYYCRCTRKQVKAMGGFYTGNCRDKKLINDGNCAIRLLMTHPVESFDDRKHGQFSVPPELAREDFIVKRRDGLFAYNLAVVIDDIAQGVTEVVRGADLIEPTGRQISLYHILNQPLINYIHLPLALDKSGQKLSKQNHAPAIDLKQPKPTLIDAMQFLGFELNKEIKQSNVREIIDWGIANWRIEQLPDATEITPRFSNSSL</sequence>
<evidence type="ECO:0000256" key="5">
    <source>
        <dbReference type="ARBA" id="ARBA00022840"/>
    </source>
</evidence>
<feature type="binding site" evidence="7">
    <location>
        <position position="188"/>
    </location>
    <ligand>
        <name>L-glutamate</name>
        <dbReference type="ChEBI" id="CHEBI:29985"/>
    </ligand>
</feature>
<dbReference type="PANTHER" id="PTHR43311">
    <property type="entry name" value="GLUTAMATE--TRNA LIGASE"/>
    <property type="match status" value="1"/>
</dbReference>
<proteinExistence type="inferred from homology"/>
<dbReference type="Pfam" id="PF00749">
    <property type="entry name" value="tRNA-synt_1c"/>
    <property type="match status" value="1"/>
</dbReference>
<evidence type="ECO:0000313" key="10">
    <source>
        <dbReference type="EMBL" id="QFT27205.1"/>
    </source>
</evidence>
<feature type="binding site" evidence="7">
    <location>
        <position position="170"/>
    </location>
    <ligand>
        <name>L-glutamate</name>
        <dbReference type="ChEBI" id="CHEBI:29985"/>
    </ligand>
</feature>
<keyword evidence="1 7" id="KW-0436">Ligase</keyword>
<keyword evidence="8" id="KW-0648">Protein biosynthesis</keyword>
<evidence type="ECO:0000256" key="4">
    <source>
        <dbReference type="ARBA" id="ARBA00022833"/>
    </source>
</evidence>